<comment type="caution">
    <text evidence="2">The sequence shown here is derived from an EMBL/GenBank/DDBJ whole genome shotgun (WGS) entry which is preliminary data.</text>
</comment>
<dbReference type="Proteomes" id="UP000191522">
    <property type="component" value="Unassembled WGS sequence"/>
</dbReference>
<evidence type="ECO:0000256" key="1">
    <source>
        <dbReference type="SAM" id="MobiDB-lite"/>
    </source>
</evidence>
<sequence length="128" mass="14293">MASAASANTPKGNKGKRPREENADEEEPAQKKPRGPPAKPEKKMTEEESRKEDEAIERAAAKHQRALERLRARQQEKRVAKEPPTKDPEVLQDAPSIQNQTQTQEKEKGAVNPEKDDDLNLFASDGDV</sequence>
<evidence type="ECO:0000313" key="3">
    <source>
        <dbReference type="Proteomes" id="UP000191522"/>
    </source>
</evidence>
<feature type="region of interest" description="Disordered" evidence="1">
    <location>
        <begin position="1"/>
        <end position="128"/>
    </location>
</feature>
<dbReference type="EMBL" id="MDYL01000003">
    <property type="protein sequence ID" value="OQD77027.1"/>
    <property type="molecule type" value="Genomic_DNA"/>
</dbReference>
<feature type="compositionally biased region" description="Polar residues" evidence="1">
    <location>
        <begin position="1"/>
        <end position="11"/>
    </location>
</feature>
<proteinExistence type="predicted"/>
<keyword evidence="3" id="KW-1185">Reference proteome</keyword>
<reference evidence="3" key="1">
    <citation type="journal article" date="2017" name="Nat. Microbiol.">
        <title>Global analysis of biosynthetic gene clusters reveals vast potential of secondary metabolite production in Penicillium species.</title>
        <authorList>
            <person name="Nielsen J.C."/>
            <person name="Grijseels S."/>
            <person name="Prigent S."/>
            <person name="Ji B."/>
            <person name="Dainat J."/>
            <person name="Nielsen K.F."/>
            <person name="Frisvad J.C."/>
            <person name="Workman M."/>
            <person name="Nielsen J."/>
        </authorList>
    </citation>
    <scope>NUCLEOTIDE SEQUENCE [LARGE SCALE GENOMIC DNA]</scope>
    <source>
        <strain evidence="3">IBT 11843</strain>
    </source>
</reference>
<accession>A0A1V6PJY7</accession>
<evidence type="ECO:0000313" key="2">
    <source>
        <dbReference type="EMBL" id="OQD77027.1"/>
    </source>
</evidence>
<protein>
    <submittedName>
        <fullName evidence="2">Uncharacterized protein</fullName>
    </submittedName>
</protein>
<feature type="compositionally biased region" description="Basic and acidic residues" evidence="1">
    <location>
        <begin position="39"/>
        <end position="89"/>
    </location>
</feature>
<gene>
    <name evidence="2" type="ORF">PENDEC_c003G06720</name>
</gene>
<organism evidence="2 3">
    <name type="scientific">Penicillium decumbens</name>
    <dbReference type="NCBI Taxonomy" id="69771"/>
    <lineage>
        <taxon>Eukaryota</taxon>
        <taxon>Fungi</taxon>
        <taxon>Dikarya</taxon>
        <taxon>Ascomycota</taxon>
        <taxon>Pezizomycotina</taxon>
        <taxon>Eurotiomycetes</taxon>
        <taxon>Eurotiomycetidae</taxon>
        <taxon>Eurotiales</taxon>
        <taxon>Aspergillaceae</taxon>
        <taxon>Penicillium</taxon>
    </lineage>
</organism>
<dbReference type="AlphaFoldDB" id="A0A1V6PJY7"/>
<name>A0A1V6PJY7_PENDC</name>